<dbReference type="Proteomes" id="UP000002258">
    <property type="component" value="Chromosome 4"/>
</dbReference>
<feature type="compositionally biased region" description="Polar residues" evidence="1">
    <location>
        <begin position="1"/>
        <end position="10"/>
    </location>
</feature>
<gene>
    <name evidence="2" type="ORF">PICST_31458</name>
</gene>
<feature type="non-terminal residue" evidence="2">
    <location>
        <position position="308"/>
    </location>
</feature>
<reference evidence="2 3" key="1">
    <citation type="journal article" date="2007" name="Nat. Biotechnol.">
        <title>Genome sequence of the lignocellulose-bioconverting and xylose-fermenting yeast Pichia stipitis.</title>
        <authorList>
            <person name="Jeffries T.W."/>
            <person name="Grigoriev I.V."/>
            <person name="Grimwood J."/>
            <person name="Laplaza J.M."/>
            <person name="Aerts A."/>
            <person name="Salamov A."/>
            <person name="Schmutz J."/>
            <person name="Lindquist E."/>
            <person name="Dehal P."/>
            <person name="Shapiro H."/>
            <person name="Jin Y.S."/>
            <person name="Passoth V."/>
            <person name="Richardson P.M."/>
        </authorList>
    </citation>
    <scope>NUCLEOTIDE SEQUENCE [LARGE SCALE GENOMIC DNA]</scope>
    <source>
        <strain evidence="3">ATCC 58785 / CBS 6054 / NBRC 10063 / NRRL Y-11545</strain>
    </source>
</reference>
<evidence type="ECO:0000256" key="1">
    <source>
        <dbReference type="SAM" id="MobiDB-lite"/>
    </source>
</evidence>
<dbReference type="KEGG" id="pic:PICST_31458"/>
<organism evidence="2 3">
    <name type="scientific">Scheffersomyces stipitis (strain ATCC 58785 / CBS 6054 / NBRC 10063 / NRRL Y-11545)</name>
    <name type="common">Yeast</name>
    <name type="synonym">Pichia stipitis</name>
    <dbReference type="NCBI Taxonomy" id="322104"/>
    <lineage>
        <taxon>Eukaryota</taxon>
        <taxon>Fungi</taxon>
        <taxon>Dikarya</taxon>
        <taxon>Ascomycota</taxon>
        <taxon>Saccharomycotina</taxon>
        <taxon>Pichiomycetes</taxon>
        <taxon>Debaryomycetaceae</taxon>
        <taxon>Scheffersomyces</taxon>
    </lineage>
</organism>
<dbReference type="RefSeq" id="XP_001384118.2">
    <property type="nucleotide sequence ID" value="XM_001384081.1"/>
</dbReference>
<sequence length="308" mass="36091">MSMIPASSSQSEKRTSPHYTQDDQSTILPEKIYPPAYFEPTNEYLNKGWRFMFCNNNFNSDLRVFVSADSVGKYKSFKDASGAQAAKYARELQMQGVGIPLLKADIHRLSLNKFLTIKRYYVDKQKIKLRGFDSKQDLHDFCVVWKYRHGSYSTYELKFTPDPYDRKQDFTIVVFQHGVLPIADYVYNGSRYRWIHERRSYGYIYNYSNFLLCPTQDSMTDNWDKKTNRLEKSIDPNNPLVGGYLSKLLSIRSHFTKEEYYSPMKLGSLDEKRDFSILGRFKQKASFTMGDIYNTSNDPTVNYESIYS</sequence>
<dbReference type="GeneID" id="4838554"/>
<dbReference type="OrthoDB" id="4026683at2759"/>
<evidence type="ECO:0000313" key="3">
    <source>
        <dbReference type="Proteomes" id="UP000002258"/>
    </source>
</evidence>
<dbReference type="eggNOG" id="ENOG502RQ2Z">
    <property type="taxonomic scope" value="Eukaryota"/>
</dbReference>
<evidence type="ECO:0000313" key="2">
    <source>
        <dbReference type="EMBL" id="ABN66089.2"/>
    </source>
</evidence>
<keyword evidence="3" id="KW-1185">Reference proteome</keyword>
<accession>A3LTM1</accession>
<protein>
    <submittedName>
        <fullName evidence="2">Uncharacterized protein</fullName>
    </submittedName>
</protein>
<name>A3LTM1_PICST</name>
<feature type="region of interest" description="Disordered" evidence="1">
    <location>
        <begin position="1"/>
        <end position="25"/>
    </location>
</feature>
<dbReference type="OMA" id="IHERRSY"/>
<dbReference type="HOGENOM" id="CLU_056751_0_0_1"/>
<proteinExistence type="predicted"/>
<dbReference type="AlphaFoldDB" id="A3LTM1"/>
<dbReference type="EMBL" id="CP000498">
    <property type="protein sequence ID" value="ABN66089.2"/>
    <property type="molecule type" value="Genomic_DNA"/>
</dbReference>
<dbReference type="InParanoid" id="A3LTM1"/>